<reference evidence="5 6" key="1">
    <citation type="journal article" date="2019" name="Int. J. Syst. Evol. Microbiol.">
        <title>The Global Catalogue of Microorganisms (GCM) 10K type strain sequencing project: providing services to taxonomists for standard genome sequencing and annotation.</title>
        <authorList>
            <consortium name="The Broad Institute Genomics Platform"/>
            <consortium name="The Broad Institute Genome Sequencing Center for Infectious Disease"/>
            <person name="Wu L."/>
            <person name="Ma J."/>
        </authorList>
    </citation>
    <scope>NUCLEOTIDE SEQUENCE [LARGE SCALE GENOMIC DNA]</scope>
    <source>
        <strain evidence="5 6">JCM 14735</strain>
    </source>
</reference>
<keyword evidence="6" id="KW-1185">Reference proteome</keyword>
<dbReference type="RefSeq" id="WP_344124591.1">
    <property type="nucleotide sequence ID" value="NZ_BAAAOA010000046.1"/>
</dbReference>
<evidence type="ECO:0000256" key="1">
    <source>
        <dbReference type="ARBA" id="ARBA00022723"/>
    </source>
</evidence>
<dbReference type="PANTHER" id="PTHR28082">
    <property type="entry name" value="ZINC FINGER PROTEIN"/>
    <property type="match status" value="1"/>
</dbReference>
<keyword evidence="3" id="KW-0862">Zinc</keyword>
<evidence type="ECO:0000313" key="6">
    <source>
        <dbReference type="Proteomes" id="UP001501204"/>
    </source>
</evidence>
<dbReference type="EMBL" id="BAAAOA010000046">
    <property type="protein sequence ID" value="GAA1773412.1"/>
    <property type="molecule type" value="Genomic_DNA"/>
</dbReference>
<gene>
    <name evidence="5" type="ORF">GCM10009767_34180</name>
</gene>
<dbReference type="PROSITE" id="PS51266">
    <property type="entry name" value="ZF_CHY"/>
    <property type="match status" value="1"/>
</dbReference>
<dbReference type="InterPro" id="IPR008913">
    <property type="entry name" value="Znf_CHY"/>
</dbReference>
<evidence type="ECO:0000259" key="4">
    <source>
        <dbReference type="PROSITE" id="PS51266"/>
    </source>
</evidence>
<accession>A0ABN2L313</accession>
<dbReference type="SUPFAM" id="SSF161219">
    <property type="entry name" value="CHY zinc finger-like"/>
    <property type="match status" value="1"/>
</dbReference>
<keyword evidence="2" id="KW-0863">Zinc-finger</keyword>
<dbReference type="InterPro" id="IPR037274">
    <property type="entry name" value="Znf_CHY_sf"/>
</dbReference>
<name>A0ABN2L313_9MICC</name>
<dbReference type="Pfam" id="PF05495">
    <property type="entry name" value="zf-CHY"/>
    <property type="match status" value="1"/>
</dbReference>
<dbReference type="PANTHER" id="PTHR28082:SF1">
    <property type="entry name" value="HELPER OF TIM PROTEIN 13"/>
    <property type="match status" value="1"/>
</dbReference>
<keyword evidence="1" id="KW-0479">Metal-binding</keyword>
<sequence>MRRVLGSPVDEQTRCVHYRTALDVIAIKFRCCREYYPCHLCHEESAGHPAAQWPAEEQDTEAVLCGVCGHELTVREYLAVEGCPRCGARFNPGCALHAHLYFEPAPRDRAVTDREIAD</sequence>
<comment type="caution">
    <text evidence="5">The sequence shown here is derived from an EMBL/GenBank/DDBJ whole genome shotgun (WGS) entry which is preliminary data.</text>
</comment>
<feature type="domain" description="CHY-type" evidence="4">
    <location>
        <begin position="8"/>
        <end position="88"/>
    </location>
</feature>
<proteinExistence type="predicted"/>
<evidence type="ECO:0000256" key="3">
    <source>
        <dbReference type="ARBA" id="ARBA00022833"/>
    </source>
</evidence>
<evidence type="ECO:0000256" key="2">
    <source>
        <dbReference type="ARBA" id="ARBA00022771"/>
    </source>
</evidence>
<dbReference type="InterPro" id="IPR016694">
    <property type="entry name" value="UCP017292"/>
</dbReference>
<evidence type="ECO:0000313" key="5">
    <source>
        <dbReference type="EMBL" id="GAA1773412.1"/>
    </source>
</evidence>
<protein>
    <submittedName>
        <fullName evidence="5">CHY zinc finger protein</fullName>
    </submittedName>
</protein>
<dbReference type="Proteomes" id="UP001501204">
    <property type="component" value="Unassembled WGS sequence"/>
</dbReference>
<organism evidence="5 6">
    <name type="scientific">Kocuria aegyptia</name>
    <dbReference type="NCBI Taxonomy" id="330943"/>
    <lineage>
        <taxon>Bacteria</taxon>
        <taxon>Bacillati</taxon>
        <taxon>Actinomycetota</taxon>
        <taxon>Actinomycetes</taxon>
        <taxon>Micrococcales</taxon>
        <taxon>Micrococcaceae</taxon>
        <taxon>Kocuria</taxon>
    </lineage>
</organism>
<dbReference type="InterPro" id="IPR052604">
    <property type="entry name" value="Mito_Tim_assembly_helper"/>
</dbReference>
<dbReference type="PIRSF" id="PIRSF017292">
    <property type="entry name" value="UCP017292_Znf_CHY"/>
    <property type="match status" value="1"/>
</dbReference>